<keyword evidence="3" id="KW-1185">Reference proteome</keyword>
<evidence type="ECO:0008006" key="4">
    <source>
        <dbReference type="Google" id="ProtNLM"/>
    </source>
</evidence>
<keyword evidence="1" id="KW-0472">Membrane</keyword>
<gene>
    <name evidence="2" type="ORF">AOV_05150</name>
</gene>
<keyword evidence="1" id="KW-0812">Transmembrane</keyword>
<organism evidence="2 3">
    <name type="scientific">Anaplasma ovis str. Haibei</name>
    <dbReference type="NCBI Taxonomy" id="1248439"/>
    <lineage>
        <taxon>Bacteria</taxon>
        <taxon>Pseudomonadati</taxon>
        <taxon>Pseudomonadota</taxon>
        <taxon>Alphaproteobacteria</taxon>
        <taxon>Rickettsiales</taxon>
        <taxon>Anaplasmataceae</taxon>
        <taxon>Anaplasma</taxon>
    </lineage>
</organism>
<name>A0A2Z2LFI5_9RICK</name>
<dbReference type="OrthoDB" id="9804637at2"/>
<dbReference type="EMBL" id="CP015994">
    <property type="protein sequence ID" value="ASI48102.1"/>
    <property type="molecule type" value="Genomic_DNA"/>
</dbReference>
<dbReference type="InterPro" id="IPR009935">
    <property type="entry name" value="DUF1467"/>
</dbReference>
<evidence type="ECO:0000313" key="2">
    <source>
        <dbReference type="EMBL" id="ASI48102.1"/>
    </source>
</evidence>
<evidence type="ECO:0000256" key="1">
    <source>
        <dbReference type="SAM" id="Phobius"/>
    </source>
</evidence>
<proteinExistence type="predicted"/>
<dbReference type="AlphaFoldDB" id="A0A2Z2LFI5"/>
<protein>
    <recommendedName>
        <fullName evidence="4">DUF1467 family protein</fullName>
    </recommendedName>
</protein>
<evidence type="ECO:0000313" key="3">
    <source>
        <dbReference type="Proteomes" id="UP000259762"/>
    </source>
</evidence>
<feature type="transmembrane region" description="Helical" evidence="1">
    <location>
        <begin position="45"/>
        <end position="68"/>
    </location>
</feature>
<reference evidence="3" key="1">
    <citation type="submission" date="2018-06" db="EMBL/GenBank/DDBJ databases">
        <title>The Anaplasma ovis genome reveals a high proportion of pseudogenes.</title>
        <authorList>
            <person name="Liu Z."/>
            <person name="Peasley A.M."/>
            <person name="Yang J."/>
            <person name="Li Y."/>
            <person name="Guan G."/>
            <person name="Luo J."/>
            <person name="Yin H."/>
            <person name="Brayton K.A."/>
        </authorList>
    </citation>
    <scope>NUCLEOTIDE SEQUENCE [LARGE SCALE GENOMIC DNA]</scope>
    <source>
        <strain evidence="3">Haibei</strain>
    </source>
</reference>
<feature type="transmembrane region" description="Helical" evidence="1">
    <location>
        <begin position="6"/>
        <end position="25"/>
    </location>
</feature>
<dbReference type="KEGG" id="aoh:AOV_05150"/>
<dbReference type="Pfam" id="PF07330">
    <property type="entry name" value="DUF1467"/>
    <property type="match status" value="1"/>
</dbReference>
<sequence length="83" mass="9021">MVAGALLVFTITWWVAIFIALPINIEVDARPQVGCASSAPKRVHLAAKVFIVTIIAAICSGLYCYLKYAGYLADLSFLYDLVP</sequence>
<reference evidence="2 3" key="2">
    <citation type="journal article" date="2019" name="BMC Genomics">
        <title>The Anaplasma ovis genome reveals a high proportion of pseudogenes.</title>
        <authorList>
            <person name="Liu Z."/>
            <person name="Peasley A.M."/>
            <person name="Yang J."/>
            <person name="Li Y."/>
            <person name="Guan G."/>
            <person name="Luo J."/>
            <person name="Yin H."/>
            <person name="Brayton K.A."/>
        </authorList>
    </citation>
    <scope>NUCLEOTIDE SEQUENCE [LARGE SCALE GENOMIC DNA]</scope>
    <source>
        <strain evidence="2 3">Haibei</strain>
    </source>
</reference>
<accession>A0A2Z2LFI5</accession>
<keyword evidence="1" id="KW-1133">Transmembrane helix</keyword>
<dbReference type="RefSeq" id="WP_075139242.1">
    <property type="nucleotide sequence ID" value="NZ_CP015994.1"/>
</dbReference>
<dbReference type="Proteomes" id="UP000259762">
    <property type="component" value="Chromosome"/>
</dbReference>